<dbReference type="SUPFAM" id="SSF160240">
    <property type="entry name" value="Cation efflux protein cytoplasmic domain-like"/>
    <property type="match status" value="1"/>
</dbReference>
<dbReference type="InterPro" id="IPR027470">
    <property type="entry name" value="Cation_efflux_CTD"/>
</dbReference>
<dbReference type="InterPro" id="IPR058533">
    <property type="entry name" value="Cation_efflux_TM"/>
</dbReference>
<organism evidence="11 12">
    <name type="scientific">Ornithinibacillus xuwenensis</name>
    <dbReference type="NCBI Taxonomy" id="3144668"/>
    <lineage>
        <taxon>Bacteria</taxon>
        <taxon>Bacillati</taxon>
        <taxon>Bacillota</taxon>
        <taxon>Bacilli</taxon>
        <taxon>Bacillales</taxon>
        <taxon>Bacillaceae</taxon>
        <taxon>Ornithinibacillus</taxon>
    </lineage>
</organism>
<evidence type="ECO:0000259" key="9">
    <source>
        <dbReference type="Pfam" id="PF01545"/>
    </source>
</evidence>
<evidence type="ECO:0000256" key="7">
    <source>
        <dbReference type="ARBA" id="ARBA00023136"/>
    </source>
</evidence>
<evidence type="ECO:0000313" key="11">
    <source>
        <dbReference type="EMBL" id="MEN2766608.1"/>
    </source>
</evidence>
<dbReference type="Pfam" id="PF16916">
    <property type="entry name" value="ZT_dimer"/>
    <property type="match status" value="1"/>
</dbReference>
<feature type="domain" description="Cation efflux protein transmembrane" evidence="9">
    <location>
        <begin position="26"/>
        <end position="217"/>
    </location>
</feature>
<keyword evidence="6" id="KW-0406">Ion transport</keyword>
<feature type="transmembrane region" description="Helical" evidence="8">
    <location>
        <begin position="93"/>
        <end position="112"/>
    </location>
</feature>
<dbReference type="InterPro" id="IPR002524">
    <property type="entry name" value="Cation_efflux"/>
</dbReference>
<evidence type="ECO:0000256" key="3">
    <source>
        <dbReference type="ARBA" id="ARBA00022448"/>
    </source>
</evidence>
<dbReference type="InterPro" id="IPR050681">
    <property type="entry name" value="CDF/SLC30A"/>
</dbReference>
<proteinExistence type="inferred from homology"/>
<dbReference type="NCBIfam" id="TIGR01297">
    <property type="entry name" value="CDF"/>
    <property type="match status" value="1"/>
</dbReference>
<dbReference type="InterPro" id="IPR036837">
    <property type="entry name" value="Cation_efflux_CTD_sf"/>
</dbReference>
<sequence length="307" mass="33673">MGHHHHHGHEHGHGHHHHHSTNKRVLLISFIAIFTFMIVEAIGGFLTNSLALISDAGHMLSDAAALGLSLLAFKIGERKATSEKTYGYKRFEIIAAFLNGVTLIVISLYIFYEAITRFVEPEEVSANMIIIASLGLLVNIGVAFLLMRGDSKDNLNIRSALLHVLGDLLGSVGAILAGILILAFGWYLADPIASIIVAVLIIISGYRVTKDSLHVLMEGKPSNINPNDIITELRNLEGVINVHDLHIWSITSELPMLSCHIIVEENVDRDKLVAKGTDIIKQLFQISHCTLQIEGKNTSHGTCDHCN</sequence>
<feature type="transmembrane region" description="Helical" evidence="8">
    <location>
        <begin position="52"/>
        <end position="73"/>
    </location>
</feature>
<accession>A0ABU9XGG7</accession>
<dbReference type="RefSeq" id="WP_345824052.1">
    <property type="nucleotide sequence ID" value="NZ_JBDIML010000001.1"/>
</dbReference>
<dbReference type="EMBL" id="JBDIML010000001">
    <property type="protein sequence ID" value="MEN2766608.1"/>
    <property type="molecule type" value="Genomic_DNA"/>
</dbReference>
<evidence type="ECO:0000256" key="5">
    <source>
        <dbReference type="ARBA" id="ARBA00022989"/>
    </source>
</evidence>
<feature type="transmembrane region" description="Helical" evidence="8">
    <location>
        <begin position="25"/>
        <end position="46"/>
    </location>
</feature>
<feature type="transmembrane region" description="Helical" evidence="8">
    <location>
        <begin position="192"/>
        <end position="209"/>
    </location>
</feature>
<evidence type="ECO:0000259" key="10">
    <source>
        <dbReference type="Pfam" id="PF16916"/>
    </source>
</evidence>
<feature type="transmembrane region" description="Helical" evidence="8">
    <location>
        <begin position="159"/>
        <end position="186"/>
    </location>
</feature>
<dbReference type="PANTHER" id="PTHR11562">
    <property type="entry name" value="CATION EFFLUX PROTEIN/ ZINC TRANSPORTER"/>
    <property type="match status" value="1"/>
</dbReference>
<dbReference type="InterPro" id="IPR027469">
    <property type="entry name" value="Cation_efflux_TMD_sf"/>
</dbReference>
<keyword evidence="3" id="KW-0813">Transport</keyword>
<feature type="transmembrane region" description="Helical" evidence="8">
    <location>
        <begin position="124"/>
        <end position="147"/>
    </location>
</feature>
<dbReference type="SUPFAM" id="SSF161111">
    <property type="entry name" value="Cation efflux protein transmembrane domain-like"/>
    <property type="match status" value="1"/>
</dbReference>
<dbReference type="PANTHER" id="PTHR11562:SF17">
    <property type="entry name" value="RE54080P-RELATED"/>
    <property type="match status" value="1"/>
</dbReference>
<evidence type="ECO:0000256" key="8">
    <source>
        <dbReference type="SAM" id="Phobius"/>
    </source>
</evidence>
<evidence type="ECO:0000256" key="6">
    <source>
        <dbReference type="ARBA" id="ARBA00023065"/>
    </source>
</evidence>
<keyword evidence="5 8" id="KW-1133">Transmembrane helix</keyword>
<feature type="domain" description="Cation efflux protein cytoplasmic" evidence="10">
    <location>
        <begin position="222"/>
        <end position="294"/>
    </location>
</feature>
<dbReference type="Pfam" id="PF01545">
    <property type="entry name" value="Cation_efflux"/>
    <property type="match status" value="1"/>
</dbReference>
<keyword evidence="7 8" id="KW-0472">Membrane</keyword>
<dbReference type="Proteomes" id="UP001444625">
    <property type="component" value="Unassembled WGS sequence"/>
</dbReference>
<name>A0ABU9XGG7_9BACI</name>
<evidence type="ECO:0000256" key="1">
    <source>
        <dbReference type="ARBA" id="ARBA00004141"/>
    </source>
</evidence>
<reference evidence="11 12" key="1">
    <citation type="submission" date="2024-05" db="EMBL/GenBank/DDBJ databases">
        <authorList>
            <person name="Haq I."/>
            <person name="Ullah Z."/>
            <person name="Ahmad R."/>
            <person name="Li M."/>
            <person name="Tong Y."/>
        </authorList>
    </citation>
    <scope>NUCLEOTIDE SEQUENCE [LARGE SCALE GENOMIC DNA]</scope>
    <source>
        <strain evidence="11 12">16A2E</strain>
    </source>
</reference>
<dbReference type="Gene3D" id="1.20.1510.10">
    <property type="entry name" value="Cation efflux protein transmembrane domain"/>
    <property type="match status" value="1"/>
</dbReference>
<gene>
    <name evidence="11" type="ORF">ABC228_05355</name>
</gene>
<keyword evidence="12" id="KW-1185">Reference proteome</keyword>
<comment type="subcellular location">
    <subcellularLocation>
        <location evidence="1">Membrane</location>
        <topology evidence="1">Multi-pass membrane protein</topology>
    </subcellularLocation>
</comment>
<keyword evidence="4 8" id="KW-0812">Transmembrane</keyword>
<evidence type="ECO:0000256" key="4">
    <source>
        <dbReference type="ARBA" id="ARBA00022692"/>
    </source>
</evidence>
<evidence type="ECO:0000256" key="2">
    <source>
        <dbReference type="ARBA" id="ARBA00008873"/>
    </source>
</evidence>
<comment type="caution">
    <text evidence="11">The sequence shown here is derived from an EMBL/GenBank/DDBJ whole genome shotgun (WGS) entry which is preliminary data.</text>
</comment>
<evidence type="ECO:0000313" key="12">
    <source>
        <dbReference type="Proteomes" id="UP001444625"/>
    </source>
</evidence>
<protein>
    <submittedName>
        <fullName evidence="11">Cation diffusion facilitator family transporter</fullName>
    </submittedName>
</protein>
<comment type="similarity">
    <text evidence="2">Belongs to the cation diffusion facilitator (CDF) transporter (TC 2.A.4) family. SLC30A subfamily.</text>
</comment>